<protein>
    <submittedName>
        <fullName evidence="2">Uncharacterized protein</fullName>
    </submittedName>
</protein>
<accession>U4TRL4</accession>
<reference evidence="3" key="1">
    <citation type="journal article" date="2013" name="Genome Announc.">
        <title>Whole-Genome Sequencing of Lactobacillus shenzhenensis Strain LY-73T.</title>
        <authorList>
            <person name="Lin Z."/>
            <person name="Liu Z."/>
            <person name="Yang R."/>
            <person name="Zou Y."/>
            <person name="Wan D."/>
            <person name="Chen J."/>
            <person name="Guo M."/>
            <person name="Zhao J."/>
            <person name="Fang C."/>
            <person name="Yang R."/>
            <person name="Liu F."/>
        </authorList>
    </citation>
    <scope>NUCLEOTIDE SEQUENCE [LARGE SCALE GENOMIC DNA]</scope>
    <source>
        <strain evidence="3">LY-73</strain>
    </source>
</reference>
<keyword evidence="1" id="KW-1133">Transmembrane helix</keyword>
<keyword evidence="1" id="KW-0812">Transmembrane</keyword>
<name>U4TRL4_9LACO</name>
<feature type="transmembrane region" description="Helical" evidence="1">
    <location>
        <begin position="99"/>
        <end position="123"/>
    </location>
</feature>
<feature type="transmembrane region" description="Helical" evidence="1">
    <location>
        <begin position="12"/>
        <end position="35"/>
    </location>
</feature>
<dbReference type="eggNOG" id="ENOG5032FHW">
    <property type="taxonomic scope" value="Bacteria"/>
</dbReference>
<organism evidence="2 3">
    <name type="scientific">Schleiferilactobacillus shenzhenensis LY-73</name>
    <dbReference type="NCBI Taxonomy" id="1231336"/>
    <lineage>
        <taxon>Bacteria</taxon>
        <taxon>Bacillati</taxon>
        <taxon>Bacillota</taxon>
        <taxon>Bacilli</taxon>
        <taxon>Lactobacillales</taxon>
        <taxon>Lactobacillaceae</taxon>
        <taxon>Schleiferilactobacillus</taxon>
    </lineage>
</organism>
<dbReference type="HOGENOM" id="CLU_1029708_0_0_9"/>
<dbReference type="EMBL" id="KI271583">
    <property type="protein sequence ID" value="ERL66100.1"/>
    <property type="molecule type" value="Genomic_DNA"/>
</dbReference>
<evidence type="ECO:0000313" key="2">
    <source>
        <dbReference type="EMBL" id="ERL66100.1"/>
    </source>
</evidence>
<proteinExistence type="predicted"/>
<feature type="transmembrane region" description="Helical" evidence="1">
    <location>
        <begin position="237"/>
        <end position="260"/>
    </location>
</feature>
<feature type="transmembrane region" description="Helical" evidence="1">
    <location>
        <begin position="61"/>
        <end position="87"/>
    </location>
</feature>
<evidence type="ECO:0000313" key="3">
    <source>
        <dbReference type="Proteomes" id="UP000030647"/>
    </source>
</evidence>
<keyword evidence="1" id="KW-0472">Membrane</keyword>
<feature type="transmembrane region" description="Helical" evidence="1">
    <location>
        <begin position="154"/>
        <end position="179"/>
    </location>
</feature>
<sequence length="270" mass="30674">MERRENIMLHFWRIKGLWIRSGILIVLIGWLAYLFPDFTTDMPQPQRLELFASFFNPSQSLFATLLLFISSSVLITDYWVTGLAVHWTDFVVGRRSRAWLLRHLFFTTFIFSFGLMLVLQLVVYGVMTYVRGPITLTGDFESQYLMFANLRASLLAGVLTHCIGYAVFSDFVLMIGLWIKKPFIFRISGPLIALVMFIGLAMLNTIPVLKNFLAYLYLPNLIAPGQVGDFGTFMLPLPSWLVFVIAVGLYSLVTVLGTVVRFKRGGEVDG</sequence>
<dbReference type="AlphaFoldDB" id="U4TRL4"/>
<feature type="transmembrane region" description="Helical" evidence="1">
    <location>
        <begin position="191"/>
        <end position="217"/>
    </location>
</feature>
<keyword evidence="3" id="KW-1185">Reference proteome</keyword>
<evidence type="ECO:0000256" key="1">
    <source>
        <dbReference type="SAM" id="Phobius"/>
    </source>
</evidence>
<dbReference type="STRING" id="1231336.L248_1192"/>
<gene>
    <name evidence="2" type="ORF">L248_1192</name>
</gene>
<dbReference type="Proteomes" id="UP000030647">
    <property type="component" value="Unassembled WGS sequence"/>
</dbReference>